<dbReference type="Proteomes" id="UP000271241">
    <property type="component" value="Unassembled WGS sequence"/>
</dbReference>
<evidence type="ECO:0000259" key="9">
    <source>
        <dbReference type="PROSITE" id="PS50173"/>
    </source>
</evidence>
<dbReference type="AlphaFoldDB" id="A0A4P9XVA4"/>
<evidence type="ECO:0000256" key="6">
    <source>
        <dbReference type="ARBA" id="ARBA00022833"/>
    </source>
</evidence>
<evidence type="ECO:0000256" key="7">
    <source>
        <dbReference type="ARBA" id="ARBA00023204"/>
    </source>
</evidence>
<evidence type="ECO:0000256" key="5">
    <source>
        <dbReference type="ARBA" id="ARBA00022771"/>
    </source>
</evidence>
<feature type="domain" description="UmuC" evidence="9">
    <location>
        <begin position="11"/>
        <end position="243"/>
    </location>
</feature>
<dbReference type="GO" id="GO:0003684">
    <property type="term" value="F:damaged DNA binding"/>
    <property type="evidence" value="ECO:0007669"/>
    <property type="project" value="InterPro"/>
</dbReference>
<dbReference type="Gene3D" id="1.10.150.20">
    <property type="entry name" value="5' to 3' exonuclease, C-terminal subdomain"/>
    <property type="match status" value="1"/>
</dbReference>
<dbReference type="OrthoDB" id="5723at2759"/>
<organism evidence="10 11">
    <name type="scientific">Thamnocephalis sphaerospora</name>
    <dbReference type="NCBI Taxonomy" id="78915"/>
    <lineage>
        <taxon>Eukaryota</taxon>
        <taxon>Fungi</taxon>
        <taxon>Fungi incertae sedis</taxon>
        <taxon>Zoopagomycota</taxon>
        <taxon>Zoopagomycotina</taxon>
        <taxon>Zoopagomycetes</taxon>
        <taxon>Zoopagales</taxon>
        <taxon>Sigmoideomycetaceae</taxon>
        <taxon>Thamnocephalis</taxon>
    </lineage>
</organism>
<keyword evidence="4" id="KW-0227">DNA damage</keyword>
<dbReference type="InterPro" id="IPR052230">
    <property type="entry name" value="DNA_polymerase_eta"/>
</dbReference>
<dbReference type="PANTHER" id="PTHR45873">
    <property type="entry name" value="DNA POLYMERASE ETA"/>
    <property type="match status" value="1"/>
</dbReference>
<evidence type="ECO:0000256" key="8">
    <source>
        <dbReference type="ARBA" id="ARBA00023242"/>
    </source>
</evidence>
<dbReference type="GO" id="GO:0005657">
    <property type="term" value="C:replication fork"/>
    <property type="evidence" value="ECO:0007669"/>
    <property type="project" value="UniProtKB-ARBA"/>
</dbReference>
<evidence type="ECO:0000256" key="4">
    <source>
        <dbReference type="ARBA" id="ARBA00022763"/>
    </source>
</evidence>
<feature type="non-terminal residue" evidence="10">
    <location>
        <position position="1"/>
    </location>
</feature>
<dbReference type="PANTHER" id="PTHR45873:SF1">
    <property type="entry name" value="DNA POLYMERASE ETA"/>
    <property type="match status" value="1"/>
</dbReference>
<dbReference type="Gene3D" id="3.30.70.270">
    <property type="match status" value="1"/>
</dbReference>
<dbReference type="InterPro" id="IPR043502">
    <property type="entry name" value="DNA/RNA_pol_sf"/>
</dbReference>
<keyword evidence="5" id="KW-0863">Zinc-finger</keyword>
<keyword evidence="6" id="KW-0862">Zinc</keyword>
<evidence type="ECO:0000256" key="3">
    <source>
        <dbReference type="ARBA" id="ARBA00022723"/>
    </source>
</evidence>
<name>A0A4P9XVA4_9FUNG</name>
<dbReference type="InterPro" id="IPR043128">
    <property type="entry name" value="Rev_trsase/Diguanyl_cyclase"/>
</dbReference>
<keyword evidence="2" id="KW-0808">Transferase</keyword>
<dbReference type="Gene3D" id="3.30.1490.100">
    <property type="entry name" value="DNA polymerase, Y-family, little finger domain"/>
    <property type="match status" value="1"/>
</dbReference>
<dbReference type="FunFam" id="1.10.150.20:FF:000014">
    <property type="entry name" value="Polymerase (DNA directed), eta"/>
    <property type="match status" value="1"/>
</dbReference>
<dbReference type="EMBL" id="KZ992507">
    <property type="protein sequence ID" value="RKP09521.1"/>
    <property type="molecule type" value="Genomic_DNA"/>
</dbReference>
<comment type="subcellular location">
    <subcellularLocation>
        <location evidence="1">Nucleus</location>
    </subcellularLocation>
</comment>
<sequence>EQVRLGLDGTKPMAVQQWQGLIAVNYPARRYGLSKYSSVQEARKHCPNIQLVHVATYANNSASYAYHSHPSRRTHKVSLEPYRRASVRILHVLESFTKSIEKASIADEAFIDVTDMVLERTATKVWPANTHILPGDADQEEALAATSTTKEQPADATTQGALDTNCNNWPDFFLNIAAEISAEIRHAVFDQLGYTCSTGIAHNKTLAKLGSGLNKPNQQTVVRECAVARLLRDYPVRKIRNLGGKLGHELVTAFGVEKAGEVWKYSLEELTRKLKSPLDAQLVYNVVRGLDDSEIKPRQLCKSMAAAKSVYPPLTQMAEVERWLDVLAVEIFSRVQDHYAEHRRWPQSLSVSAQ</sequence>
<dbReference type="GO" id="GO:0042276">
    <property type="term" value="P:error-prone translesion synthesis"/>
    <property type="evidence" value="ECO:0007669"/>
    <property type="project" value="TreeGrafter"/>
</dbReference>
<dbReference type="Pfam" id="PF21704">
    <property type="entry name" value="POLH-Rev1_HhH"/>
    <property type="match status" value="1"/>
</dbReference>
<dbReference type="GO" id="GO:0008270">
    <property type="term" value="F:zinc ion binding"/>
    <property type="evidence" value="ECO:0007669"/>
    <property type="project" value="UniProtKB-KW"/>
</dbReference>
<keyword evidence="8" id="KW-0539">Nucleus</keyword>
<reference evidence="11" key="1">
    <citation type="journal article" date="2018" name="Nat. Microbiol.">
        <title>Leveraging single-cell genomics to expand the fungal tree of life.</title>
        <authorList>
            <person name="Ahrendt S.R."/>
            <person name="Quandt C.A."/>
            <person name="Ciobanu D."/>
            <person name="Clum A."/>
            <person name="Salamov A."/>
            <person name="Andreopoulos B."/>
            <person name="Cheng J.F."/>
            <person name="Woyke T."/>
            <person name="Pelin A."/>
            <person name="Henrissat B."/>
            <person name="Reynolds N.K."/>
            <person name="Benny G.L."/>
            <person name="Smith M.E."/>
            <person name="James T.Y."/>
            <person name="Grigoriev I.V."/>
        </authorList>
    </citation>
    <scope>NUCLEOTIDE SEQUENCE [LARGE SCALE GENOMIC DNA]</scope>
    <source>
        <strain evidence="11">RSA 1356</strain>
    </source>
</reference>
<dbReference type="InterPro" id="IPR001126">
    <property type="entry name" value="UmuC"/>
</dbReference>
<gene>
    <name evidence="10" type="ORF">THASP1DRAFT_14138</name>
</gene>
<accession>A0A4P9XVA4</accession>
<dbReference type="GO" id="GO:0035861">
    <property type="term" value="C:site of double-strand break"/>
    <property type="evidence" value="ECO:0007669"/>
    <property type="project" value="TreeGrafter"/>
</dbReference>
<proteinExistence type="predicted"/>
<evidence type="ECO:0000313" key="10">
    <source>
        <dbReference type="EMBL" id="RKP09521.1"/>
    </source>
</evidence>
<dbReference type="Pfam" id="PF00817">
    <property type="entry name" value="IMS"/>
    <property type="match status" value="1"/>
</dbReference>
<dbReference type="SUPFAM" id="SSF56672">
    <property type="entry name" value="DNA/RNA polymerases"/>
    <property type="match status" value="1"/>
</dbReference>
<dbReference type="PROSITE" id="PS50173">
    <property type="entry name" value="UMUC"/>
    <property type="match status" value="1"/>
</dbReference>
<dbReference type="GO" id="GO:0007064">
    <property type="term" value="P:mitotic sister chromatid cohesion"/>
    <property type="evidence" value="ECO:0007669"/>
    <property type="project" value="UniProtKB-ARBA"/>
</dbReference>
<dbReference type="FunFam" id="3.40.1170.60:FF:000008">
    <property type="entry name" value="DNA polymerase eta subunit"/>
    <property type="match status" value="1"/>
</dbReference>
<evidence type="ECO:0000256" key="2">
    <source>
        <dbReference type="ARBA" id="ARBA00022679"/>
    </source>
</evidence>
<evidence type="ECO:0000256" key="1">
    <source>
        <dbReference type="ARBA" id="ARBA00004123"/>
    </source>
</evidence>
<dbReference type="InterPro" id="IPR036775">
    <property type="entry name" value="DNA_pol_Y-fam_lit_finger_sf"/>
</dbReference>
<dbReference type="Gene3D" id="3.40.1170.60">
    <property type="match status" value="1"/>
</dbReference>
<dbReference type="GO" id="GO:0070987">
    <property type="term" value="P:error-free translesion synthesis"/>
    <property type="evidence" value="ECO:0007669"/>
    <property type="project" value="UniProtKB-ARBA"/>
</dbReference>
<keyword evidence="11" id="KW-1185">Reference proteome</keyword>
<evidence type="ECO:0000313" key="11">
    <source>
        <dbReference type="Proteomes" id="UP000271241"/>
    </source>
</evidence>
<dbReference type="GO" id="GO:0006281">
    <property type="term" value="P:DNA repair"/>
    <property type="evidence" value="ECO:0007669"/>
    <property type="project" value="UniProtKB-KW"/>
</dbReference>
<dbReference type="GO" id="GO:0003887">
    <property type="term" value="F:DNA-directed DNA polymerase activity"/>
    <property type="evidence" value="ECO:0007669"/>
    <property type="project" value="TreeGrafter"/>
</dbReference>
<dbReference type="GO" id="GO:0005634">
    <property type="term" value="C:nucleus"/>
    <property type="evidence" value="ECO:0007669"/>
    <property type="project" value="UniProtKB-SubCell"/>
</dbReference>
<dbReference type="SUPFAM" id="SSF100879">
    <property type="entry name" value="Lesion bypass DNA polymerase (Y-family), little finger domain"/>
    <property type="match status" value="1"/>
</dbReference>
<dbReference type="GO" id="GO:0009314">
    <property type="term" value="P:response to radiation"/>
    <property type="evidence" value="ECO:0007669"/>
    <property type="project" value="TreeGrafter"/>
</dbReference>
<keyword evidence="7" id="KW-0234">DNA repair</keyword>
<keyword evidence="3" id="KW-0479">Metal-binding</keyword>
<protein>
    <recommendedName>
        <fullName evidence="9">UmuC domain-containing protein</fullName>
    </recommendedName>
</protein>
<dbReference type="STRING" id="78915.A0A4P9XVA4"/>